<evidence type="ECO:0000256" key="1">
    <source>
        <dbReference type="SAM" id="Phobius"/>
    </source>
</evidence>
<accession>A0A8D5G2F5</accession>
<dbReference type="Proteomes" id="UP000826722">
    <property type="component" value="Chromosome"/>
</dbReference>
<dbReference type="EMBL" id="AP024110">
    <property type="protein sequence ID" value="BCM24818.1"/>
    <property type="molecule type" value="Genomic_DNA"/>
</dbReference>
<gene>
    <name evidence="3" type="ORF">ZMTM_10770</name>
</gene>
<evidence type="ECO:0000313" key="3">
    <source>
        <dbReference type="EMBL" id="BCM24818.1"/>
    </source>
</evidence>
<name>A0A8D5G2F5_9PROT</name>
<reference evidence="3" key="1">
    <citation type="journal article" date="2021" name="Arch. Microbiol.">
        <title>Methyloradius palustris gen. nov., sp. nov., a methanol-oxidizing bacterium isolated from snow.</title>
        <authorList>
            <person name="Miyadera T."/>
            <person name="Kojima H."/>
            <person name="Fukui M."/>
        </authorList>
    </citation>
    <scope>NUCLEOTIDE SEQUENCE</scope>
    <source>
        <strain evidence="3">Zm11</strain>
    </source>
</reference>
<dbReference type="RefSeq" id="WP_221765313.1">
    <property type="nucleotide sequence ID" value="NZ_AP024110.1"/>
</dbReference>
<dbReference type="Pfam" id="PF13400">
    <property type="entry name" value="Tad"/>
    <property type="match status" value="1"/>
</dbReference>
<keyword evidence="1" id="KW-0812">Transmembrane</keyword>
<feature type="transmembrane region" description="Helical" evidence="1">
    <location>
        <begin position="21"/>
        <end position="41"/>
    </location>
</feature>
<proteinExistence type="predicted"/>
<protein>
    <recommendedName>
        <fullName evidence="2">Putative Flp pilus-assembly TadG-like N-terminal domain-containing protein</fullName>
    </recommendedName>
</protein>
<dbReference type="KEGG" id="mpau:ZMTM_10770"/>
<sequence length="544" mass="58492">MNQRFSTAELAMAYPRKQRGQSIVFITVTSVIVLLVTLVTFNSGQLSYHRIKLQNTADAAAYSAAVAEARDLNFAAYMNRGMIANQVAVAQIVSLTGWSRNFYDTYNGEYVSIQETISSFSSLKAMWSTPFNVAKGFSNGIKSVLDPVAGPAVKAIDFLIDGLYYASKAYHLAVVASIPLQVIPNVVEANEPEAKVSDFGNLALAAYAANYYTFTKSFSPSGNTDGDDRMAKVTQASTDVFYKDRSLPPIWPLPILIDPTRLFTYGVGPLLMMQFHSGGSVLKNNANVADQNMKGWDSLDSTGLFVIMCLTIPVFGIPVPIPFPLPPLPAGAGAAAAGNSAWISSQGLGLSNNFGHRNPANTDVDPLAEIPFGGVHVNPMTAIPAWIKVAEGPGTNLDSRAGIRDYYDLAANIKTNASQQANATNKTNLNDVAPSWVVEVERPNSSLITSSTGDYTIGGGSDGKLNLPMGNPSNNLRALSKAQAYFSRPSSKFVRAQGSPEWGIFKRDDGKTEWGSLYSPYWQARLVPNNILEQGLSILGTGIL</sequence>
<dbReference type="AlphaFoldDB" id="A0A8D5G2F5"/>
<keyword evidence="4" id="KW-1185">Reference proteome</keyword>
<keyword evidence="1" id="KW-0472">Membrane</keyword>
<organism evidence="3 4">
    <name type="scientific">Methyloradius palustris</name>
    <dbReference type="NCBI Taxonomy" id="2778876"/>
    <lineage>
        <taxon>Bacteria</taxon>
        <taxon>Pseudomonadati</taxon>
        <taxon>Pseudomonadota</taxon>
        <taxon>Betaproteobacteria</taxon>
        <taxon>Nitrosomonadales</taxon>
        <taxon>Methylophilaceae</taxon>
        <taxon>Methyloradius</taxon>
    </lineage>
</organism>
<feature type="domain" description="Putative Flp pilus-assembly TadG-like N-terminal" evidence="2">
    <location>
        <begin position="20"/>
        <end position="66"/>
    </location>
</feature>
<dbReference type="InterPro" id="IPR028087">
    <property type="entry name" value="Tad_N"/>
</dbReference>
<evidence type="ECO:0000259" key="2">
    <source>
        <dbReference type="Pfam" id="PF13400"/>
    </source>
</evidence>
<keyword evidence="1" id="KW-1133">Transmembrane helix</keyword>
<evidence type="ECO:0000313" key="4">
    <source>
        <dbReference type="Proteomes" id="UP000826722"/>
    </source>
</evidence>